<dbReference type="Gene3D" id="3.40.190.150">
    <property type="entry name" value="Bordetella uptake gene, domain 1"/>
    <property type="match status" value="1"/>
</dbReference>
<protein>
    <submittedName>
        <fullName evidence="3">Tripartite tricarboxylate transporter substrate binding protein</fullName>
    </submittedName>
</protein>
<keyword evidence="2" id="KW-0732">Signal</keyword>
<name>A0ABT1D400_9PROT</name>
<dbReference type="Gene3D" id="3.40.190.10">
    <property type="entry name" value="Periplasmic binding protein-like II"/>
    <property type="match status" value="1"/>
</dbReference>
<dbReference type="CDD" id="cd07012">
    <property type="entry name" value="PBP2_Bug_TTT"/>
    <property type="match status" value="1"/>
</dbReference>
<dbReference type="InterPro" id="IPR005064">
    <property type="entry name" value="BUG"/>
</dbReference>
<organism evidence="3 4">
    <name type="scientific">Siccirubricoccus soli</name>
    <dbReference type="NCBI Taxonomy" id="2899147"/>
    <lineage>
        <taxon>Bacteria</taxon>
        <taxon>Pseudomonadati</taxon>
        <taxon>Pseudomonadota</taxon>
        <taxon>Alphaproteobacteria</taxon>
        <taxon>Acetobacterales</taxon>
        <taxon>Roseomonadaceae</taxon>
        <taxon>Siccirubricoccus</taxon>
    </lineage>
</organism>
<evidence type="ECO:0000256" key="2">
    <source>
        <dbReference type="SAM" id="SignalP"/>
    </source>
</evidence>
<feature type="signal peptide" evidence="2">
    <location>
        <begin position="1"/>
        <end position="22"/>
    </location>
</feature>
<dbReference type="PIRSF" id="PIRSF017082">
    <property type="entry name" value="YflP"/>
    <property type="match status" value="1"/>
</dbReference>
<comment type="caution">
    <text evidence="3">The sequence shown here is derived from an EMBL/GenBank/DDBJ whole genome shotgun (WGS) entry which is preliminary data.</text>
</comment>
<dbReference type="Proteomes" id="UP001523392">
    <property type="component" value="Unassembled WGS sequence"/>
</dbReference>
<accession>A0ABT1D400</accession>
<dbReference type="EMBL" id="JAFIRR010000063">
    <property type="protein sequence ID" value="MCO6416599.1"/>
    <property type="molecule type" value="Genomic_DNA"/>
</dbReference>
<evidence type="ECO:0000256" key="1">
    <source>
        <dbReference type="ARBA" id="ARBA00006987"/>
    </source>
</evidence>
<evidence type="ECO:0000313" key="4">
    <source>
        <dbReference type="Proteomes" id="UP001523392"/>
    </source>
</evidence>
<proteinExistence type="inferred from homology"/>
<comment type="similarity">
    <text evidence="1">Belongs to the UPF0065 (bug) family.</text>
</comment>
<feature type="chain" id="PRO_5047135783" evidence="2">
    <location>
        <begin position="23"/>
        <end position="320"/>
    </location>
</feature>
<keyword evidence="4" id="KW-1185">Reference proteome</keyword>
<dbReference type="Pfam" id="PF03401">
    <property type="entry name" value="TctC"/>
    <property type="match status" value="1"/>
</dbReference>
<dbReference type="InterPro" id="IPR042100">
    <property type="entry name" value="Bug_dom1"/>
</dbReference>
<reference evidence="3 4" key="1">
    <citation type="submission" date="2021-12" db="EMBL/GenBank/DDBJ databases">
        <title>Siccirubricoccus leaddurans sp. nov., a high concentration Zn2+ tolerance bacterium.</title>
        <authorList>
            <person name="Cao Y."/>
        </authorList>
    </citation>
    <scope>NUCLEOTIDE SEQUENCE [LARGE SCALE GENOMIC DNA]</scope>
    <source>
        <strain evidence="3 4">KC 17139</strain>
    </source>
</reference>
<dbReference type="RefSeq" id="WP_252953215.1">
    <property type="nucleotide sequence ID" value="NZ_JAFIRR010000063.1"/>
</dbReference>
<dbReference type="PANTHER" id="PTHR42928">
    <property type="entry name" value="TRICARBOXYLATE-BINDING PROTEIN"/>
    <property type="match status" value="1"/>
</dbReference>
<dbReference type="PANTHER" id="PTHR42928:SF5">
    <property type="entry name" value="BLR1237 PROTEIN"/>
    <property type="match status" value="1"/>
</dbReference>
<evidence type="ECO:0000313" key="3">
    <source>
        <dbReference type="EMBL" id="MCO6416599.1"/>
    </source>
</evidence>
<dbReference type="SUPFAM" id="SSF53850">
    <property type="entry name" value="Periplasmic binding protein-like II"/>
    <property type="match status" value="1"/>
</dbReference>
<gene>
    <name evidence="3" type="ORF">JYK14_10550</name>
</gene>
<sequence length="320" mass="33280">MPKLARRAVLTVPLALPALAIAQARTITWIVPFAAGGITDTSARVTAQRMAQSLSQQIGVENRPGAGGTIGAEAVARAAPDGLTLLYGSQGPIAAAPALYPSLRYDPLRDLAPVHGLGASPHLIVSAPGKPWQDLAGLVARAKAAPETLTYASSGVGTSPHLAGEALQQATGVKLTHIPYANGTQALNDVIAGRVDVIWDYPLVSLPHVREGRLRALAVTDHGRVSLARDVPTVAEAGLPGAELVPWAALFTAPRTPPETVARLAAALRETLHDPKVREFFEGTGTVLWPQMGTAELAGFLQEELPRIAGLIARSGARAG</sequence>